<evidence type="ECO:0000256" key="2">
    <source>
        <dbReference type="SAM" id="Phobius"/>
    </source>
</evidence>
<protein>
    <recommendedName>
        <fullName evidence="4">WD repeat-containing protein</fullName>
    </recommendedName>
</protein>
<gene>
    <name evidence="3" type="ORF">LC_TR12805_c0_g1_i1_g.44698</name>
</gene>
<sequence>MSTEAMPENEKERDPQQEIEEETTPLLDDSQPDGELRSRTATAKVPEVEIHLYKCGKGPIDVFKSNLGGWEQDQLEVRTILDKYGLKSIFAFNAQKGRAAPIRFNPRNGRSMLPYRDGAVIYIDGEPQDSLLKPITRIVLGIVIIMLLITFLMKDPPAWVKNNITIGNFPPWVLACVVIVFTRARKRTRDFFRKYGW</sequence>
<dbReference type="PANTHER" id="PTHR35475:SF1">
    <property type="entry name" value="WD REPEAT PROTEIN"/>
    <property type="match status" value="1"/>
</dbReference>
<organism evidence="3">
    <name type="scientific">Noccaea caerulescens</name>
    <name type="common">Alpine penny-cress</name>
    <name type="synonym">Thlaspi caerulescens</name>
    <dbReference type="NCBI Taxonomy" id="107243"/>
    <lineage>
        <taxon>Eukaryota</taxon>
        <taxon>Viridiplantae</taxon>
        <taxon>Streptophyta</taxon>
        <taxon>Embryophyta</taxon>
        <taxon>Tracheophyta</taxon>
        <taxon>Spermatophyta</taxon>
        <taxon>Magnoliopsida</taxon>
        <taxon>eudicotyledons</taxon>
        <taxon>Gunneridae</taxon>
        <taxon>Pentapetalae</taxon>
        <taxon>rosids</taxon>
        <taxon>malvids</taxon>
        <taxon>Brassicales</taxon>
        <taxon>Brassicaceae</taxon>
        <taxon>Coluteocarpeae</taxon>
        <taxon>Noccaea</taxon>
    </lineage>
</organism>
<dbReference type="PANTHER" id="PTHR35475">
    <property type="entry name" value="WD REPEAT PROTEIN"/>
    <property type="match status" value="1"/>
</dbReference>
<proteinExistence type="predicted"/>
<feature type="region of interest" description="Disordered" evidence="1">
    <location>
        <begin position="1"/>
        <end position="41"/>
    </location>
</feature>
<keyword evidence="2" id="KW-1133">Transmembrane helix</keyword>
<keyword evidence="2" id="KW-0472">Membrane</keyword>
<evidence type="ECO:0000313" key="3">
    <source>
        <dbReference type="EMBL" id="JAU47631.1"/>
    </source>
</evidence>
<accession>A0A1J3FV12</accession>
<evidence type="ECO:0000256" key="1">
    <source>
        <dbReference type="SAM" id="MobiDB-lite"/>
    </source>
</evidence>
<feature type="transmembrane region" description="Helical" evidence="2">
    <location>
        <begin position="165"/>
        <end position="184"/>
    </location>
</feature>
<dbReference type="EMBL" id="GEVK01005201">
    <property type="protein sequence ID" value="JAU47631.1"/>
    <property type="molecule type" value="Transcribed_RNA"/>
</dbReference>
<name>A0A1J3FV12_NOCCA</name>
<feature type="transmembrane region" description="Helical" evidence="2">
    <location>
        <begin position="135"/>
        <end position="153"/>
    </location>
</feature>
<keyword evidence="2" id="KW-0812">Transmembrane</keyword>
<evidence type="ECO:0008006" key="4">
    <source>
        <dbReference type="Google" id="ProtNLM"/>
    </source>
</evidence>
<reference evidence="3" key="1">
    <citation type="submission" date="2016-07" db="EMBL/GenBank/DDBJ databases">
        <title>De novo transcriptome assembly of four accessions of the metal hyperaccumulator plant Noccaea caerulescens.</title>
        <authorList>
            <person name="Blande D."/>
            <person name="Halimaa P."/>
            <person name="Tervahauta A.I."/>
            <person name="Aarts M.G."/>
            <person name="Karenlampi S.O."/>
        </authorList>
    </citation>
    <scope>NUCLEOTIDE SEQUENCE</scope>
</reference>
<dbReference type="AlphaFoldDB" id="A0A1J3FV12"/>